<evidence type="ECO:0000259" key="1">
    <source>
        <dbReference type="Pfam" id="PF01408"/>
    </source>
</evidence>
<dbReference type="PANTHER" id="PTHR43377">
    <property type="entry name" value="BILIVERDIN REDUCTASE A"/>
    <property type="match status" value="1"/>
</dbReference>
<feature type="domain" description="GFO/IDH/MocA-like oxidoreductase" evidence="2">
    <location>
        <begin position="131"/>
        <end position="236"/>
    </location>
</feature>
<dbReference type="EMBL" id="JAOYFC010000001">
    <property type="protein sequence ID" value="MCV6822997.1"/>
    <property type="molecule type" value="Genomic_DNA"/>
</dbReference>
<dbReference type="InterPro" id="IPR055170">
    <property type="entry name" value="GFO_IDH_MocA-like_dom"/>
</dbReference>
<protein>
    <submittedName>
        <fullName evidence="3">Gfo/Idh/MocA family oxidoreductase</fullName>
    </submittedName>
</protein>
<dbReference type="Pfam" id="PF22725">
    <property type="entry name" value="GFO_IDH_MocA_C3"/>
    <property type="match status" value="1"/>
</dbReference>
<feature type="domain" description="Gfo/Idh/MocA-like oxidoreductase N-terminal" evidence="1">
    <location>
        <begin position="6"/>
        <end position="122"/>
    </location>
</feature>
<dbReference type="RefSeq" id="WP_263951826.1">
    <property type="nucleotide sequence ID" value="NZ_JAOYFC010000001.1"/>
</dbReference>
<dbReference type="Pfam" id="PF01408">
    <property type="entry name" value="GFO_IDH_MocA"/>
    <property type="match status" value="1"/>
</dbReference>
<evidence type="ECO:0000313" key="4">
    <source>
        <dbReference type="Proteomes" id="UP001208041"/>
    </source>
</evidence>
<reference evidence="3" key="1">
    <citation type="submission" date="2022-10" db="EMBL/GenBank/DDBJ databases">
        <authorList>
            <person name="Yue Y."/>
        </authorList>
    </citation>
    <scope>NUCLEOTIDE SEQUENCE</scope>
    <source>
        <strain evidence="3">Z654</strain>
    </source>
</reference>
<dbReference type="AlphaFoldDB" id="A0AAE3IVN4"/>
<dbReference type="SUPFAM" id="SSF51735">
    <property type="entry name" value="NAD(P)-binding Rossmann-fold domains"/>
    <property type="match status" value="1"/>
</dbReference>
<comment type="caution">
    <text evidence="3">The sequence shown here is derived from an EMBL/GenBank/DDBJ whole genome shotgun (WGS) entry which is preliminary data.</text>
</comment>
<dbReference type="GO" id="GO:0000166">
    <property type="term" value="F:nucleotide binding"/>
    <property type="evidence" value="ECO:0007669"/>
    <property type="project" value="InterPro"/>
</dbReference>
<sequence length="350" mass="37775">MTNDVRLAVSGAGLIGKRHISTIEKTKGVGVAAIIDPSEAARAFAQSKGIPHFANLIEALTEAKPDGVIIATPTTLHVDQGLCCIGHGIPALVEKPLAVSAAEGERLVNQAEETGVPILVGHHRRYNPLIEKAHSLIKSGAIGEVRSVQATAWFYKPDDYFEVAPWRTQKGAGPISVNLVHDIDLIRHLCGEITAVQAMATPAQRGFENEDLAGAVFHFKENGVGTITVSDAIVAPWSWEHTSGENDAYPQSEASCYLIGGSHGSLSLPDLQLWQNDGERSWLNPMRTSKAEVIPADPLENQIRHFAAVIRGHDEPRVSGREGLRSLKVVEAIQNSANNQQRIEISERSA</sequence>
<dbReference type="PANTHER" id="PTHR43377:SF8">
    <property type="entry name" value="BLR3664 PROTEIN"/>
    <property type="match status" value="1"/>
</dbReference>
<evidence type="ECO:0000259" key="2">
    <source>
        <dbReference type="Pfam" id="PF22725"/>
    </source>
</evidence>
<name>A0AAE3IVN4_9RHOB</name>
<dbReference type="InterPro" id="IPR051450">
    <property type="entry name" value="Gfo/Idh/MocA_Oxidoreductases"/>
</dbReference>
<dbReference type="InterPro" id="IPR036291">
    <property type="entry name" value="NAD(P)-bd_dom_sf"/>
</dbReference>
<dbReference type="Gene3D" id="3.30.360.10">
    <property type="entry name" value="Dihydrodipicolinate Reductase, domain 2"/>
    <property type="match status" value="1"/>
</dbReference>
<proteinExistence type="predicted"/>
<keyword evidence="4" id="KW-1185">Reference proteome</keyword>
<dbReference type="Gene3D" id="3.40.50.720">
    <property type="entry name" value="NAD(P)-binding Rossmann-like Domain"/>
    <property type="match status" value="1"/>
</dbReference>
<evidence type="ECO:0000313" key="3">
    <source>
        <dbReference type="EMBL" id="MCV6822997.1"/>
    </source>
</evidence>
<organism evidence="3 4">
    <name type="scientific">Halocynthiibacter halioticoli</name>
    <dbReference type="NCBI Taxonomy" id="2986804"/>
    <lineage>
        <taxon>Bacteria</taxon>
        <taxon>Pseudomonadati</taxon>
        <taxon>Pseudomonadota</taxon>
        <taxon>Alphaproteobacteria</taxon>
        <taxon>Rhodobacterales</taxon>
        <taxon>Paracoccaceae</taxon>
        <taxon>Halocynthiibacter</taxon>
    </lineage>
</organism>
<dbReference type="SUPFAM" id="SSF55347">
    <property type="entry name" value="Glyceraldehyde-3-phosphate dehydrogenase-like, C-terminal domain"/>
    <property type="match status" value="1"/>
</dbReference>
<dbReference type="Proteomes" id="UP001208041">
    <property type="component" value="Unassembled WGS sequence"/>
</dbReference>
<accession>A0AAE3IVN4</accession>
<dbReference type="InterPro" id="IPR000683">
    <property type="entry name" value="Gfo/Idh/MocA-like_OxRdtase_N"/>
</dbReference>
<gene>
    <name evidence="3" type="ORF">OH136_00395</name>
</gene>